<gene>
    <name evidence="3" type="ORF">SAMN04488508_11268</name>
</gene>
<dbReference type="PANTHER" id="PTHR14969">
    <property type="entry name" value="SPHINGOSINE-1-PHOSPHATE PHOSPHOHYDROLASE"/>
    <property type="match status" value="1"/>
</dbReference>
<evidence type="ECO:0000313" key="3">
    <source>
        <dbReference type="EMBL" id="SHJ62466.1"/>
    </source>
</evidence>
<evidence type="ECO:0000313" key="4">
    <source>
        <dbReference type="Proteomes" id="UP000184432"/>
    </source>
</evidence>
<feature type="signal peptide" evidence="1">
    <location>
        <begin position="1"/>
        <end position="22"/>
    </location>
</feature>
<dbReference type="SMART" id="SM00014">
    <property type="entry name" value="acidPPc"/>
    <property type="match status" value="1"/>
</dbReference>
<dbReference type="AlphaFoldDB" id="A0A1M6KU61"/>
<dbReference type="Pfam" id="PF01569">
    <property type="entry name" value="PAP2"/>
    <property type="match status" value="1"/>
</dbReference>
<dbReference type="EMBL" id="FQYP01000012">
    <property type="protein sequence ID" value="SHJ62466.1"/>
    <property type="molecule type" value="Genomic_DNA"/>
</dbReference>
<proteinExistence type="predicted"/>
<dbReference type="InterPro" id="IPR000326">
    <property type="entry name" value="PAP2/HPO"/>
</dbReference>
<keyword evidence="4" id="KW-1185">Reference proteome</keyword>
<dbReference type="Proteomes" id="UP000184432">
    <property type="component" value="Unassembled WGS sequence"/>
</dbReference>
<name>A0A1M6KU61_9FLAO</name>
<dbReference type="OrthoDB" id="9773582at2"/>
<dbReference type="RefSeq" id="WP_073321350.1">
    <property type="nucleotide sequence ID" value="NZ_FQYP01000012.1"/>
</dbReference>
<feature type="chain" id="PRO_5012500300" evidence="1">
    <location>
        <begin position="23"/>
        <end position="291"/>
    </location>
</feature>
<feature type="domain" description="Phosphatidic acid phosphatase type 2/haloperoxidase" evidence="2">
    <location>
        <begin position="145"/>
        <end position="256"/>
    </location>
</feature>
<dbReference type="InterPro" id="IPR036938">
    <property type="entry name" value="PAP2/HPO_sf"/>
</dbReference>
<dbReference type="STRING" id="570521.SAMN04488508_11268"/>
<protein>
    <submittedName>
        <fullName evidence="3">PAP2 superfamily protein</fullName>
    </submittedName>
</protein>
<keyword evidence="1" id="KW-0732">Signal</keyword>
<accession>A0A1M6KU61</accession>
<dbReference type="Gene3D" id="1.20.144.10">
    <property type="entry name" value="Phosphatidic acid phosphatase type 2/haloperoxidase"/>
    <property type="match status" value="1"/>
</dbReference>
<evidence type="ECO:0000259" key="2">
    <source>
        <dbReference type="SMART" id="SM00014"/>
    </source>
</evidence>
<organism evidence="3 4">
    <name type="scientific">Aquimarina spongiae</name>
    <dbReference type="NCBI Taxonomy" id="570521"/>
    <lineage>
        <taxon>Bacteria</taxon>
        <taxon>Pseudomonadati</taxon>
        <taxon>Bacteroidota</taxon>
        <taxon>Flavobacteriia</taxon>
        <taxon>Flavobacteriales</taxon>
        <taxon>Flavobacteriaceae</taxon>
        <taxon>Aquimarina</taxon>
    </lineage>
</organism>
<sequence>MNVIKALWISMLLVGSTYPSFSQDTLATKNTSGTPRSSEQMTTWQIIKYDGLSVYGGVKHAYTQPFKWKEKDWALFGGVVAGTMTLLALDEPANDYFTNQAEGVPDFVEETGFRFGKPLVNYGLTTGIYAIGLITKNEKIRKTGVLLIASATAGGVFQTFTKTLVGRARPNTDEGNLSFRLWSNEAGYHSFPSGHTILSISTAHALAKQFQNPYVKGGIYAIGLLSPVSRLWSGAHWLTDVVLGAAISIAVVDSVDNYLKKEQRYAYNPKKNKIRWNLSFGAGQVGVVGRF</sequence>
<dbReference type="PANTHER" id="PTHR14969:SF13">
    <property type="entry name" value="AT30094P"/>
    <property type="match status" value="1"/>
</dbReference>
<reference evidence="4" key="1">
    <citation type="submission" date="2016-11" db="EMBL/GenBank/DDBJ databases">
        <authorList>
            <person name="Varghese N."/>
            <person name="Submissions S."/>
        </authorList>
    </citation>
    <scope>NUCLEOTIDE SEQUENCE [LARGE SCALE GENOMIC DNA]</scope>
    <source>
        <strain evidence="4">DSM 22623</strain>
    </source>
</reference>
<dbReference type="SUPFAM" id="SSF48317">
    <property type="entry name" value="Acid phosphatase/Vanadium-dependent haloperoxidase"/>
    <property type="match status" value="1"/>
</dbReference>
<evidence type="ECO:0000256" key="1">
    <source>
        <dbReference type="SAM" id="SignalP"/>
    </source>
</evidence>